<proteinExistence type="predicted"/>
<protein>
    <submittedName>
        <fullName evidence="1">Uncharacterized protein</fullName>
    </submittedName>
</protein>
<dbReference type="Proteomes" id="UP000254640">
    <property type="component" value="Unassembled WGS sequence"/>
</dbReference>
<dbReference type="AlphaFoldDB" id="A0A379AFW3"/>
<evidence type="ECO:0000313" key="1">
    <source>
        <dbReference type="EMBL" id="SUB16794.1"/>
    </source>
</evidence>
<dbReference type="EMBL" id="UGSO01000001">
    <property type="protein sequence ID" value="SUB16794.1"/>
    <property type="molecule type" value="Genomic_DNA"/>
</dbReference>
<gene>
    <name evidence="1" type="ORF">NCTC9381_02710</name>
</gene>
<name>A0A379AFW3_ENTAG</name>
<reference evidence="1 2" key="1">
    <citation type="submission" date="2018-06" db="EMBL/GenBank/DDBJ databases">
        <authorList>
            <consortium name="Pathogen Informatics"/>
            <person name="Doyle S."/>
        </authorList>
    </citation>
    <scope>NUCLEOTIDE SEQUENCE [LARGE SCALE GENOMIC DNA]</scope>
    <source>
        <strain evidence="1 2">NCTC9381</strain>
    </source>
</reference>
<evidence type="ECO:0000313" key="2">
    <source>
        <dbReference type="Proteomes" id="UP000254640"/>
    </source>
</evidence>
<keyword evidence="2" id="KW-1185">Reference proteome</keyword>
<sequence>MSTFTLTHQVNDDDREELLAGLGGLQPAIYQPR</sequence>
<organism evidence="1 2">
    <name type="scientific">Enterobacter agglomerans</name>
    <name type="common">Erwinia herbicola</name>
    <name type="synonym">Pantoea agglomerans</name>
    <dbReference type="NCBI Taxonomy" id="549"/>
    <lineage>
        <taxon>Bacteria</taxon>
        <taxon>Pseudomonadati</taxon>
        <taxon>Pseudomonadota</taxon>
        <taxon>Gammaproteobacteria</taxon>
        <taxon>Enterobacterales</taxon>
        <taxon>Erwiniaceae</taxon>
        <taxon>Pantoea</taxon>
        <taxon>Pantoea agglomerans group</taxon>
    </lineage>
</organism>
<accession>A0A379AFW3</accession>